<evidence type="ECO:0000313" key="3">
    <source>
        <dbReference type="Proteomes" id="UP000011087"/>
    </source>
</evidence>
<gene>
    <name evidence="1" type="ORF">GUITHDRAFT_111456</name>
</gene>
<organism evidence="1">
    <name type="scientific">Guillardia theta (strain CCMP2712)</name>
    <name type="common">Cryptophyte</name>
    <dbReference type="NCBI Taxonomy" id="905079"/>
    <lineage>
        <taxon>Eukaryota</taxon>
        <taxon>Cryptophyceae</taxon>
        <taxon>Pyrenomonadales</taxon>
        <taxon>Geminigeraceae</taxon>
        <taxon>Guillardia</taxon>
    </lineage>
</organism>
<dbReference type="Proteomes" id="UP000011087">
    <property type="component" value="Unassembled WGS sequence"/>
</dbReference>
<dbReference type="EnsemblProtists" id="EKX42484">
    <property type="protein sequence ID" value="EKX42484"/>
    <property type="gene ID" value="GUITHDRAFT_111456"/>
</dbReference>
<proteinExistence type="predicted"/>
<accession>L1J2X0</accession>
<evidence type="ECO:0000313" key="1">
    <source>
        <dbReference type="EMBL" id="EKX42484.1"/>
    </source>
</evidence>
<reference evidence="3" key="2">
    <citation type="submission" date="2012-11" db="EMBL/GenBank/DDBJ databases">
        <authorList>
            <person name="Kuo A."/>
            <person name="Curtis B.A."/>
            <person name="Tanifuji G."/>
            <person name="Burki F."/>
            <person name="Gruber A."/>
            <person name="Irimia M."/>
            <person name="Maruyama S."/>
            <person name="Arias M.C."/>
            <person name="Ball S.G."/>
            <person name="Gile G.H."/>
            <person name="Hirakawa Y."/>
            <person name="Hopkins J.F."/>
            <person name="Rensing S.A."/>
            <person name="Schmutz J."/>
            <person name="Symeonidi A."/>
            <person name="Elias M."/>
            <person name="Eveleigh R.J."/>
            <person name="Herman E.K."/>
            <person name="Klute M.J."/>
            <person name="Nakayama T."/>
            <person name="Obornik M."/>
            <person name="Reyes-Prieto A."/>
            <person name="Armbrust E.V."/>
            <person name="Aves S.J."/>
            <person name="Beiko R.G."/>
            <person name="Coutinho P."/>
            <person name="Dacks J.B."/>
            <person name="Durnford D.G."/>
            <person name="Fast N.M."/>
            <person name="Green B.R."/>
            <person name="Grisdale C."/>
            <person name="Hempe F."/>
            <person name="Henrissat B."/>
            <person name="Hoppner M.P."/>
            <person name="Ishida K.-I."/>
            <person name="Kim E."/>
            <person name="Koreny L."/>
            <person name="Kroth P.G."/>
            <person name="Liu Y."/>
            <person name="Malik S.-B."/>
            <person name="Maier U.G."/>
            <person name="McRose D."/>
            <person name="Mock T."/>
            <person name="Neilson J.A."/>
            <person name="Onodera N.T."/>
            <person name="Poole A.M."/>
            <person name="Pritham E.J."/>
            <person name="Richards T.A."/>
            <person name="Rocap G."/>
            <person name="Roy S.W."/>
            <person name="Sarai C."/>
            <person name="Schaack S."/>
            <person name="Shirato S."/>
            <person name="Slamovits C.H."/>
            <person name="Spencer D.F."/>
            <person name="Suzuki S."/>
            <person name="Worden A.Z."/>
            <person name="Zauner S."/>
            <person name="Barry K."/>
            <person name="Bell C."/>
            <person name="Bharti A.K."/>
            <person name="Crow J.A."/>
            <person name="Grimwood J."/>
            <person name="Kramer R."/>
            <person name="Lindquist E."/>
            <person name="Lucas S."/>
            <person name="Salamov A."/>
            <person name="McFadden G.I."/>
            <person name="Lane C.E."/>
            <person name="Keeling P.J."/>
            <person name="Gray M.W."/>
            <person name="Grigoriev I.V."/>
            <person name="Archibald J.M."/>
        </authorList>
    </citation>
    <scope>NUCLEOTIDE SEQUENCE</scope>
    <source>
        <strain evidence="3">CCMP2712</strain>
    </source>
</reference>
<dbReference type="AlphaFoldDB" id="L1J2X0"/>
<protein>
    <submittedName>
        <fullName evidence="1 2">Uncharacterized protein</fullName>
    </submittedName>
</protein>
<reference evidence="1 3" key="1">
    <citation type="journal article" date="2012" name="Nature">
        <title>Algal genomes reveal evolutionary mosaicism and the fate of nucleomorphs.</title>
        <authorList>
            <consortium name="DOE Joint Genome Institute"/>
            <person name="Curtis B.A."/>
            <person name="Tanifuji G."/>
            <person name="Burki F."/>
            <person name="Gruber A."/>
            <person name="Irimia M."/>
            <person name="Maruyama S."/>
            <person name="Arias M.C."/>
            <person name="Ball S.G."/>
            <person name="Gile G.H."/>
            <person name="Hirakawa Y."/>
            <person name="Hopkins J.F."/>
            <person name="Kuo A."/>
            <person name="Rensing S.A."/>
            <person name="Schmutz J."/>
            <person name="Symeonidi A."/>
            <person name="Elias M."/>
            <person name="Eveleigh R.J."/>
            <person name="Herman E.K."/>
            <person name="Klute M.J."/>
            <person name="Nakayama T."/>
            <person name="Obornik M."/>
            <person name="Reyes-Prieto A."/>
            <person name="Armbrust E.V."/>
            <person name="Aves S.J."/>
            <person name="Beiko R.G."/>
            <person name="Coutinho P."/>
            <person name="Dacks J.B."/>
            <person name="Durnford D.G."/>
            <person name="Fast N.M."/>
            <person name="Green B.R."/>
            <person name="Grisdale C.J."/>
            <person name="Hempel F."/>
            <person name="Henrissat B."/>
            <person name="Hoppner M.P."/>
            <person name="Ishida K."/>
            <person name="Kim E."/>
            <person name="Koreny L."/>
            <person name="Kroth P.G."/>
            <person name="Liu Y."/>
            <person name="Malik S.B."/>
            <person name="Maier U.G."/>
            <person name="McRose D."/>
            <person name="Mock T."/>
            <person name="Neilson J.A."/>
            <person name="Onodera N.T."/>
            <person name="Poole A.M."/>
            <person name="Pritham E.J."/>
            <person name="Richards T.A."/>
            <person name="Rocap G."/>
            <person name="Roy S.W."/>
            <person name="Sarai C."/>
            <person name="Schaack S."/>
            <person name="Shirato S."/>
            <person name="Slamovits C.H."/>
            <person name="Spencer D.F."/>
            <person name="Suzuki S."/>
            <person name="Worden A.Z."/>
            <person name="Zauner S."/>
            <person name="Barry K."/>
            <person name="Bell C."/>
            <person name="Bharti A.K."/>
            <person name="Crow J.A."/>
            <person name="Grimwood J."/>
            <person name="Kramer R."/>
            <person name="Lindquist E."/>
            <person name="Lucas S."/>
            <person name="Salamov A."/>
            <person name="McFadden G.I."/>
            <person name="Lane C.E."/>
            <person name="Keeling P.J."/>
            <person name="Gray M.W."/>
            <person name="Grigoriev I.V."/>
            <person name="Archibald J.M."/>
        </authorList>
    </citation>
    <scope>NUCLEOTIDE SEQUENCE</scope>
    <source>
        <strain evidence="1 3">CCMP2712</strain>
    </source>
</reference>
<dbReference type="HOGENOM" id="CLU_1491784_0_0_1"/>
<dbReference type="RefSeq" id="XP_005829464.1">
    <property type="nucleotide sequence ID" value="XM_005829407.1"/>
</dbReference>
<reference evidence="2" key="3">
    <citation type="submission" date="2015-06" db="UniProtKB">
        <authorList>
            <consortium name="EnsemblProtists"/>
        </authorList>
    </citation>
    <scope>IDENTIFICATION</scope>
</reference>
<sequence>MSTSLASEAAHVERGAGELLRQQDMARSTCLKANKQINLILVEKNKADEIEVDRRTIGIDLHEWKPEDADGLTFDVMDFGGQQIYAKANQYLDVQEKCRGRRGEYGGAEEDDPYMAASYTSASAGQHIDGVKELSQSVCKTAKELTESCHSANNYRGAVRQRSLRMDQDIFNAKFFRPQKP</sequence>
<dbReference type="KEGG" id="gtt:GUITHDRAFT_111456"/>
<dbReference type="Gene3D" id="3.30.70.1390">
    <property type="entry name" value="ROC domain from the Parkinson's disease-associated leucine-rich repeat kinase 2"/>
    <property type="match status" value="1"/>
</dbReference>
<evidence type="ECO:0000313" key="2">
    <source>
        <dbReference type="EnsemblProtists" id="EKX42484"/>
    </source>
</evidence>
<dbReference type="GeneID" id="17299202"/>
<dbReference type="PaxDb" id="55529-EKX42484"/>
<dbReference type="EMBL" id="JH993016">
    <property type="protein sequence ID" value="EKX42484.1"/>
    <property type="molecule type" value="Genomic_DNA"/>
</dbReference>
<keyword evidence="3" id="KW-1185">Reference proteome</keyword>
<dbReference type="OrthoDB" id="10252328at2759"/>
<name>L1J2X0_GUITC</name>